<reference evidence="1 2" key="2">
    <citation type="journal article" date="2015" name="Stand. Genomic Sci.">
        <title>The complete genome sequence of the rumen methanogen Methanosarcina barkeri CM1.</title>
        <authorList>
            <person name="Lambie S.C."/>
            <person name="Kelly W.J."/>
            <person name="Leahy S.C."/>
            <person name="Li D."/>
            <person name="Reilly K."/>
            <person name="McAllister T.A."/>
            <person name="Valle E.R."/>
            <person name="Attwood G.T."/>
            <person name="Altermann E."/>
        </authorList>
    </citation>
    <scope>NUCLEOTIDE SEQUENCE [LARGE SCALE GENOMIC DNA]</scope>
    <source>
        <strain evidence="1 2">CM1</strain>
    </source>
</reference>
<evidence type="ECO:0000313" key="2">
    <source>
        <dbReference type="Proteomes" id="UP000035331"/>
    </source>
</evidence>
<dbReference type="GeneID" id="24885253"/>
<gene>
    <name evidence="1" type="ORF">MCM1_1561</name>
</gene>
<dbReference type="RefSeq" id="WP_048120935.1">
    <property type="nucleotide sequence ID" value="NZ_CP008746.1"/>
</dbReference>
<organism evidence="1 2">
    <name type="scientific">Methanosarcina barkeri CM1</name>
    <dbReference type="NCBI Taxonomy" id="796385"/>
    <lineage>
        <taxon>Archaea</taxon>
        <taxon>Methanobacteriati</taxon>
        <taxon>Methanobacteriota</taxon>
        <taxon>Stenosarchaea group</taxon>
        <taxon>Methanomicrobia</taxon>
        <taxon>Methanosarcinales</taxon>
        <taxon>Methanosarcinaceae</taxon>
        <taxon>Methanosarcina</taxon>
    </lineage>
</organism>
<sequence>MSAECCTERQQHNLMIEEEIEKIKAELEIASEKVAYFDSLIVAADNLKKSAENKIIQTQSKKLDSITNKLDSQIQSLGELIRKAEIKREEAVNKVLDAEVSIIVLENKILHLKLANF</sequence>
<dbReference type="Proteomes" id="UP000035331">
    <property type="component" value="Chromosome"/>
</dbReference>
<protein>
    <submittedName>
        <fullName evidence="1">Uncharacterized protein</fullName>
    </submittedName>
</protein>
<dbReference type="AlphaFoldDB" id="A0A0G3C9B1"/>
<name>A0A0G3C9B1_METBA</name>
<dbReference type="GeneID" id="24845731"/>
<evidence type="ECO:0000313" key="1">
    <source>
        <dbReference type="EMBL" id="AKJ38601.1"/>
    </source>
</evidence>
<accession>A0A0G3C9B1</accession>
<proteinExistence type="predicted"/>
<reference evidence="2" key="1">
    <citation type="submission" date="2014-06" db="EMBL/GenBank/DDBJ databases">
        <title>The complete genome sequence of Methanosarcina barkeri CM1.</title>
        <authorList>
            <consortium name="Pastoral Greenhouse Gas Research Consortium"/>
            <person name="Lambie S.C."/>
            <person name="Leahy S.C."/>
            <person name="Kelly W.J."/>
            <person name="Li D."/>
            <person name="Reilly K."/>
            <person name="Attwood G.T."/>
            <person name="Altermann E."/>
        </authorList>
    </citation>
    <scope>NUCLEOTIDE SEQUENCE [LARGE SCALE GENOMIC DNA]</scope>
    <source>
        <strain evidence="2">CM1</strain>
    </source>
</reference>
<dbReference type="PATRIC" id="fig|796385.3.peg.1948"/>
<dbReference type="EMBL" id="CP008746">
    <property type="protein sequence ID" value="AKJ38601.1"/>
    <property type="molecule type" value="Genomic_DNA"/>
</dbReference>